<gene>
    <name evidence="3" type="ORF">CEUR00632_LOCUS15268</name>
</gene>
<dbReference type="GO" id="GO:0004869">
    <property type="term" value="F:cysteine-type endopeptidase inhibitor activity"/>
    <property type="evidence" value="ECO:0007669"/>
    <property type="project" value="UniProtKB-KW"/>
</dbReference>
<keyword evidence="1" id="KW-0789">Thiol protease inhibitor</keyword>
<proteinExistence type="predicted"/>
<dbReference type="Gene3D" id="3.10.450.10">
    <property type="match status" value="1"/>
</dbReference>
<dbReference type="SMART" id="SM00043">
    <property type="entry name" value="CY"/>
    <property type="match status" value="1"/>
</dbReference>
<dbReference type="AlphaFoldDB" id="A0A7R9VM40"/>
<accession>A0A7R9VM40</accession>
<evidence type="ECO:0000259" key="2">
    <source>
        <dbReference type="SMART" id="SM00043"/>
    </source>
</evidence>
<evidence type="ECO:0000313" key="3">
    <source>
        <dbReference type="EMBL" id="CAD8299842.1"/>
    </source>
</evidence>
<keyword evidence="1" id="KW-0646">Protease inhibitor</keyword>
<dbReference type="InterPro" id="IPR000010">
    <property type="entry name" value="Cystatin_dom"/>
</dbReference>
<dbReference type="CDD" id="cd00042">
    <property type="entry name" value="CY"/>
    <property type="match status" value="1"/>
</dbReference>
<name>A0A7R9VM40_9CHLO</name>
<reference evidence="3" key="1">
    <citation type="submission" date="2021-01" db="EMBL/GenBank/DDBJ databases">
        <authorList>
            <person name="Corre E."/>
            <person name="Pelletier E."/>
            <person name="Niang G."/>
            <person name="Scheremetjew M."/>
            <person name="Finn R."/>
            <person name="Kale V."/>
            <person name="Holt S."/>
            <person name="Cochrane G."/>
            <person name="Meng A."/>
            <person name="Brown T."/>
            <person name="Cohen L."/>
        </authorList>
    </citation>
    <scope>NUCLEOTIDE SEQUENCE</scope>
    <source>
        <strain evidence="3">CCMP219</strain>
    </source>
</reference>
<sequence>MDFGTSTYVQTPATANLTPPYFSSHFSGSGRNLRVIRLKGHEQMASRALALLALLVAAPSVMAVLEQNVMPGGVTKSDDDAANMRAAEYAVSALNAGQKRAGFGAVAEGELKLVALKDVSSQVVAGLKYHLLMTVRDASGKTHDVAATVWSRPWLEGSNDASDPAWQLTDARLVVSHQDTA</sequence>
<feature type="domain" description="Cystatin" evidence="2">
    <location>
        <begin position="69"/>
        <end position="165"/>
    </location>
</feature>
<evidence type="ECO:0000256" key="1">
    <source>
        <dbReference type="ARBA" id="ARBA00022704"/>
    </source>
</evidence>
<dbReference type="InterPro" id="IPR046350">
    <property type="entry name" value="Cystatin_sf"/>
</dbReference>
<organism evidence="3">
    <name type="scientific">Chlamydomonas euryale</name>
    <dbReference type="NCBI Taxonomy" id="1486919"/>
    <lineage>
        <taxon>Eukaryota</taxon>
        <taxon>Viridiplantae</taxon>
        <taxon>Chlorophyta</taxon>
        <taxon>core chlorophytes</taxon>
        <taxon>Chlorophyceae</taxon>
        <taxon>CS clade</taxon>
        <taxon>Chlamydomonadales</taxon>
        <taxon>Chlamydomonadaceae</taxon>
        <taxon>Chlamydomonas</taxon>
    </lineage>
</organism>
<dbReference type="EMBL" id="HBEC01032900">
    <property type="protein sequence ID" value="CAD8299842.1"/>
    <property type="molecule type" value="Transcribed_RNA"/>
</dbReference>
<dbReference type="SUPFAM" id="SSF54403">
    <property type="entry name" value="Cystatin/monellin"/>
    <property type="match status" value="1"/>
</dbReference>
<protein>
    <recommendedName>
        <fullName evidence="2">Cystatin domain-containing protein</fullName>
    </recommendedName>
</protein>